<dbReference type="Proteomes" id="UP000478052">
    <property type="component" value="Unassembled WGS sequence"/>
</dbReference>
<organism evidence="1 2">
    <name type="scientific">Aphis craccivora</name>
    <name type="common">Cowpea aphid</name>
    <dbReference type="NCBI Taxonomy" id="307492"/>
    <lineage>
        <taxon>Eukaryota</taxon>
        <taxon>Metazoa</taxon>
        <taxon>Ecdysozoa</taxon>
        <taxon>Arthropoda</taxon>
        <taxon>Hexapoda</taxon>
        <taxon>Insecta</taxon>
        <taxon>Pterygota</taxon>
        <taxon>Neoptera</taxon>
        <taxon>Paraneoptera</taxon>
        <taxon>Hemiptera</taxon>
        <taxon>Sternorrhyncha</taxon>
        <taxon>Aphidomorpha</taxon>
        <taxon>Aphidoidea</taxon>
        <taxon>Aphididae</taxon>
        <taxon>Aphidini</taxon>
        <taxon>Aphis</taxon>
        <taxon>Aphis</taxon>
    </lineage>
</organism>
<protein>
    <submittedName>
        <fullName evidence="1">Uncharacterized protein</fullName>
    </submittedName>
</protein>
<proteinExistence type="predicted"/>
<evidence type="ECO:0000313" key="1">
    <source>
        <dbReference type="EMBL" id="KAF0773871.1"/>
    </source>
</evidence>
<gene>
    <name evidence="1" type="ORF">FWK35_00001310</name>
</gene>
<comment type="caution">
    <text evidence="1">The sequence shown here is derived from an EMBL/GenBank/DDBJ whole genome shotgun (WGS) entry which is preliminary data.</text>
</comment>
<dbReference type="OrthoDB" id="8196546at2759"/>
<sequence length="72" mass="8506">MLWLLIKGVSAVINNYYEQFIIIEGKIEGKARRGRPKTPFMKQIIDDIGKTNYKELKVVVIDRDKWRDIKVI</sequence>
<dbReference type="AlphaFoldDB" id="A0A6G0ZQJ2"/>
<reference evidence="1 2" key="1">
    <citation type="submission" date="2019-08" db="EMBL/GenBank/DDBJ databases">
        <title>Whole genome of Aphis craccivora.</title>
        <authorList>
            <person name="Voronova N.V."/>
            <person name="Shulinski R.S."/>
            <person name="Bandarenka Y.V."/>
            <person name="Zhorov D.G."/>
            <person name="Warner D."/>
        </authorList>
    </citation>
    <scope>NUCLEOTIDE SEQUENCE [LARGE SCALE GENOMIC DNA]</scope>
    <source>
        <strain evidence="1">180601</strain>
        <tissue evidence="1">Whole Body</tissue>
    </source>
</reference>
<name>A0A6G0ZQJ2_APHCR</name>
<evidence type="ECO:0000313" key="2">
    <source>
        <dbReference type="Proteomes" id="UP000478052"/>
    </source>
</evidence>
<dbReference type="EMBL" id="VUJU01000023">
    <property type="protein sequence ID" value="KAF0773871.1"/>
    <property type="molecule type" value="Genomic_DNA"/>
</dbReference>
<accession>A0A6G0ZQJ2</accession>
<keyword evidence="2" id="KW-1185">Reference proteome</keyword>